<dbReference type="KEGG" id="psu:Psesu_0013"/>
<dbReference type="Proteomes" id="UP000008632">
    <property type="component" value="Chromosome"/>
</dbReference>
<dbReference type="HOGENOM" id="CLU_171184_0_0_6"/>
<evidence type="ECO:0000313" key="1">
    <source>
        <dbReference type="EMBL" id="ADV25877.1"/>
    </source>
</evidence>
<protein>
    <submittedName>
        <fullName evidence="1">Uncharacterized protein</fullName>
    </submittedName>
</protein>
<gene>
    <name evidence="1" type="ordered locus">Psesu_0013</name>
</gene>
<sequence length="91" mass="9713">MHLLYLLLGIGALIVAMSTTSVGLLALSLLAMVGFLLAWAIGWYRARVGEGAREEVAMIDPAELMRLRQLAEAKRREAQAAQAGGQVPPAP</sequence>
<dbReference type="AlphaFoldDB" id="E6WNX8"/>
<dbReference type="eggNOG" id="ENOG503028T">
    <property type="taxonomic scope" value="Bacteria"/>
</dbReference>
<keyword evidence="2" id="KW-1185">Reference proteome</keyword>
<dbReference type="RefSeq" id="WP_013533707.1">
    <property type="nucleotide sequence ID" value="NC_014924.1"/>
</dbReference>
<organism evidence="1 2">
    <name type="scientific">Pseudoxanthomonas suwonensis (strain 11-1)</name>
    <dbReference type="NCBI Taxonomy" id="743721"/>
    <lineage>
        <taxon>Bacteria</taxon>
        <taxon>Pseudomonadati</taxon>
        <taxon>Pseudomonadota</taxon>
        <taxon>Gammaproteobacteria</taxon>
        <taxon>Lysobacterales</taxon>
        <taxon>Lysobacteraceae</taxon>
        <taxon>Pseudoxanthomonas</taxon>
    </lineage>
</organism>
<name>E6WNX8_PSEUU</name>
<proteinExistence type="predicted"/>
<dbReference type="OrthoDB" id="5988657at2"/>
<accession>E6WNX8</accession>
<dbReference type="EMBL" id="CP002446">
    <property type="protein sequence ID" value="ADV25877.1"/>
    <property type="molecule type" value="Genomic_DNA"/>
</dbReference>
<reference evidence="1 2" key="1">
    <citation type="submission" date="2011-01" db="EMBL/GenBank/DDBJ databases">
        <title>Complete sequence of Pseudoxanthomonas suwonensis 11-1.</title>
        <authorList>
            <consortium name="US DOE Joint Genome Institute"/>
            <person name="Lucas S."/>
            <person name="Copeland A."/>
            <person name="Lapidus A."/>
            <person name="Cheng J.-F."/>
            <person name="Goodwin L."/>
            <person name="Pitluck S."/>
            <person name="Teshima H."/>
            <person name="Detter J.C."/>
            <person name="Han C."/>
            <person name="Tapia R."/>
            <person name="Land M."/>
            <person name="Hauser L."/>
            <person name="Kyrpides N."/>
            <person name="Ivanova N."/>
            <person name="Ovchinnikova G."/>
            <person name="Siebers A.K."/>
            <person name="Allgaier M."/>
            <person name="Thelen M.P."/>
            <person name="Hugenholtz P."/>
            <person name="Gladden J."/>
            <person name="Woyke T."/>
        </authorList>
    </citation>
    <scope>NUCLEOTIDE SEQUENCE [LARGE SCALE GENOMIC DNA]</scope>
    <source>
        <strain evidence="2">11-1</strain>
    </source>
</reference>
<evidence type="ECO:0000313" key="2">
    <source>
        <dbReference type="Proteomes" id="UP000008632"/>
    </source>
</evidence>
<dbReference type="STRING" id="743721.Psesu_0013"/>